<evidence type="ECO:0000256" key="1">
    <source>
        <dbReference type="ARBA" id="ARBA00008724"/>
    </source>
</evidence>
<dbReference type="HAMAP" id="MF_00693">
    <property type="entry name" value="Transcrip_reg_TACO1"/>
    <property type="match status" value="1"/>
</dbReference>
<name>A0A939BYV9_9ACTN</name>
<dbReference type="Gene3D" id="1.10.10.200">
    <property type="match status" value="1"/>
</dbReference>
<dbReference type="Gene3D" id="3.30.70.980">
    <property type="match status" value="2"/>
</dbReference>
<dbReference type="GO" id="GO:0006355">
    <property type="term" value="P:regulation of DNA-templated transcription"/>
    <property type="evidence" value="ECO:0007669"/>
    <property type="project" value="UniProtKB-UniRule"/>
</dbReference>
<evidence type="ECO:0000256" key="3">
    <source>
        <dbReference type="ARBA" id="ARBA00023015"/>
    </source>
</evidence>
<dbReference type="InterPro" id="IPR029072">
    <property type="entry name" value="YebC-like"/>
</dbReference>
<dbReference type="GO" id="GO:0005829">
    <property type="term" value="C:cytosol"/>
    <property type="evidence" value="ECO:0007669"/>
    <property type="project" value="TreeGrafter"/>
</dbReference>
<keyword evidence="3 6" id="KW-0805">Transcription regulation</keyword>
<comment type="similarity">
    <text evidence="1 6">Belongs to the TACO1 family.</text>
</comment>
<keyword evidence="4 6" id="KW-0238">DNA-binding</keyword>
<dbReference type="PANTHER" id="PTHR12532:SF6">
    <property type="entry name" value="TRANSCRIPTIONAL REGULATORY PROTEIN YEBC-RELATED"/>
    <property type="match status" value="1"/>
</dbReference>
<dbReference type="InterPro" id="IPR002876">
    <property type="entry name" value="Transcrip_reg_TACO1-like"/>
</dbReference>
<dbReference type="SUPFAM" id="SSF75625">
    <property type="entry name" value="YebC-like"/>
    <property type="match status" value="1"/>
</dbReference>
<evidence type="ECO:0000313" key="10">
    <source>
        <dbReference type="Proteomes" id="UP000663792"/>
    </source>
</evidence>
<evidence type="ECO:0000256" key="5">
    <source>
        <dbReference type="ARBA" id="ARBA00023163"/>
    </source>
</evidence>
<feature type="domain" description="TACO1/YebC-like second and third" evidence="7">
    <location>
        <begin position="83"/>
        <end position="242"/>
    </location>
</feature>
<dbReference type="Pfam" id="PF20772">
    <property type="entry name" value="TACO1_YebC_N"/>
    <property type="match status" value="1"/>
</dbReference>
<dbReference type="PANTHER" id="PTHR12532">
    <property type="entry name" value="TRANSLATIONAL ACTIVATOR OF CYTOCHROME C OXIDASE 1"/>
    <property type="match status" value="1"/>
</dbReference>
<keyword evidence="5 6" id="KW-0804">Transcription</keyword>
<evidence type="ECO:0000256" key="4">
    <source>
        <dbReference type="ARBA" id="ARBA00023125"/>
    </source>
</evidence>
<evidence type="ECO:0000259" key="7">
    <source>
        <dbReference type="Pfam" id="PF01709"/>
    </source>
</evidence>
<evidence type="ECO:0000313" key="9">
    <source>
        <dbReference type="EMBL" id="MBM9467036.1"/>
    </source>
</evidence>
<dbReference type="AlphaFoldDB" id="A0A939BYV9"/>
<dbReference type="NCBIfam" id="TIGR01033">
    <property type="entry name" value="YebC/PmpR family DNA-binding transcriptional regulator"/>
    <property type="match status" value="1"/>
</dbReference>
<feature type="domain" description="TACO1/YebC-like N-terminal" evidence="8">
    <location>
        <begin position="5"/>
        <end position="75"/>
    </location>
</feature>
<dbReference type="GO" id="GO:0003677">
    <property type="term" value="F:DNA binding"/>
    <property type="evidence" value="ECO:0007669"/>
    <property type="project" value="UniProtKB-UniRule"/>
</dbReference>
<keyword evidence="2 6" id="KW-0963">Cytoplasm</keyword>
<dbReference type="InterPro" id="IPR048300">
    <property type="entry name" value="TACO1_YebC-like_2nd/3rd_dom"/>
</dbReference>
<organism evidence="9 10">
    <name type="scientific">Nakamurella leprariae</name>
    <dbReference type="NCBI Taxonomy" id="2803911"/>
    <lineage>
        <taxon>Bacteria</taxon>
        <taxon>Bacillati</taxon>
        <taxon>Actinomycetota</taxon>
        <taxon>Actinomycetes</taxon>
        <taxon>Nakamurellales</taxon>
        <taxon>Nakamurellaceae</taxon>
        <taxon>Nakamurella</taxon>
    </lineage>
</organism>
<dbReference type="InterPro" id="IPR017856">
    <property type="entry name" value="Integrase-like_N"/>
</dbReference>
<dbReference type="InterPro" id="IPR049083">
    <property type="entry name" value="TACO1_YebC_N"/>
</dbReference>
<sequence length="255" mass="27054">MSGHSKWATTKHQKAAKDAKRGKLFAKLIKNVEVAARTGGGDPDGNPTLYDAIQKAKKSSVPNENIDRAVKRGSGAEAGGADYQSMTYEGYGPNGVALMIECLTDNRNRAATDVRVAVTRNGGTMADPGSVAYLFSRKGVVVVPKDQDGTAVDEDELTLAVLDAGAEDVNDLGEAFEVVSEPTDMVAVRSAVVDGGWEYDSADANFVPATSIELDVEGARKVFKLIDAIEDLDDVQNVYSNADIPDAVVAQLEEE</sequence>
<dbReference type="RefSeq" id="WP_205259959.1">
    <property type="nucleotide sequence ID" value="NZ_JAERWK010000008.1"/>
</dbReference>
<evidence type="ECO:0000256" key="2">
    <source>
        <dbReference type="ARBA" id="ARBA00022490"/>
    </source>
</evidence>
<evidence type="ECO:0000259" key="8">
    <source>
        <dbReference type="Pfam" id="PF20772"/>
    </source>
</evidence>
<dbReference type="InterPro" id="IPR026564">
    <property type="entry name" value="Transcrip_reg_TACO1-like_dom3"/>
</dbReference>
<dbReference type="Proteomes" id="UP000663792">
    <property type="component" value="Unassembled WGS sequence"/>
</dbReference>
<keyword evidence="10" id="KW-1185">Reference proteome</keyword>
<dbReference type="NCBIfam" id="NF001030">
    <property type="entry name" value="PRK00110.1"/>
    <property type="match status" value="1"/>
</dbReference>
<comment type="subcellular location">
    <subcellularLocation>
        <location evidence="6">Cytoplasm</location>
    </subcellularLocation>
</comment>
<dbReference type="FunFam" id="1.10.10.200:FF:000002">
    <property type="entry name" value="Probable transcriptional regulatory protein CLM62_37755"/>
    <property type="match status" value="1"/>
</dbReference>
<proteinExistence type="inferred from homology"/>
<protein>
    <recommendedName>
        <fullName evidence="6">Probable transcriptional regulatory protein JL106_07025</fullName>
    </recommendedName>
</protein>
<accession>A0A939BYV9</accession>
<evidence type="ECO:0000256" key="6">
    <source>
        <dbReference type="HAMAP-Rule" id="MF_00693"/>
    </source>
</evidence>
<reference evidence="9" key="1">
    <citation type="submission" date="2021-01" db="EMBL/GenBank/DDBJ databases">
        <title>YIM 132084 draft genome.</title>
        <authorList>
            <person name="An D."/>
        </authorList>
    </citation>
    <scope>NUCLEOTIDE SEQUENCE</scope>
    <source>
        <strain evidence="9">YIM 132084</strain>
    </source>
</reference>
<comment type="caution">
    <text evidence="9">The sequence shown here is derived from an EMBL/GenBank/DDBJ whole genome shotgun (WGS) entry which is preliminary data.</text>
</comment>
<dbReference type="Pfam" id="PF01709">
    <property type="entry name" value="Transcrip_reg"/>
    <property type="match status" value="1"/>
</dbReference>
<dbReference type="NCBIfam" id="NF009044">
    <property type="entry name" value="PRK12378.1"/>
    <property type="match status" value="1"/>
</dbReference>
<dbReference type="EMBL" id="JAERWK010000008">
    <property type="protein sequence ID" value="MBM9467036.1"/>
    <property type="molecule type" value="Genomic_DNA"/>
</dbReference>
<gene>
    <name evidence="9" type="ORF">JL106_07025</name>
</gene>